<proteinExistence type="predicted"/>
<keyword evidence="1" id="KW-0614">Plasmid</keyword>
<evidence type="ECO:0000313" key="2">
    <source>
        <dbReference type="Proteomes" id="UP000509702"/>
    </source>
</evidence>
<organism evidence="1 2">
    <name type="scientific">Azospirillum oryzae</name>
    <dbReference type="NCBI Taxonomy" id="286727"/>
    <lineage>
        <taxon>Bacteria</taxon>
        <taxon>Pseudomonadati</taxon>
        <taxon>Pseudomonadota</taxon>
        <taxon>Alphaproteobacteria</taxon>
        <taxon>Rhodospirillales</taxon>
        <taxon>Azospirillaceae</taxon>
        <taxon>Azospirillum</taxon>
    </lineage>
</organism>
<dbReference type="Proteomes" id="UP000509702">
    <property type="component" value="Plasmid unnamed3"/>
</dbReference>
<protein>
    <submittedName>
        <fullName evidence="1">Uncharacterized protein</fullName>
    </submittedName>
</protein>
<keyword evidence="2" id="KW-1185">Reference proteome</keyword>
<reference evidence="1 2" key="1">
    <citation type="submission" date="2020-06" db="EMBL/GenBank/DDBJ databases">
        <title>Complete genome of Azosprillum oryzae KACC14407.</title>
        <authorList>
            <person name="Kim M."/>
            <person name="Park Y.-J."/>
            <person name="Shin J.-H."/>
        </authorList>
    </citation>
    <scope>NUCLEOTIDE SEQUENCE [LARGE SCALE GENOMIC DNA]</scope>
    <source>
        <strain evidence="1 2">KACC 14407</strain>
        <plasmid evidence="1 2">unnamed3</plasmid>
    </source>
</reference>
<dbReference type="EMBL" id="CP054617">
    <property type="protein sequence ID" value="QKS50059.1"/>
    <property type="molecule type" value="Genomic_DNA"/>
</dbReference>
<evidence type="ECO:0000313" key="1">
    <source>
        <dbReference type="EMBL" id="QKS50059.1"/>
    </source>
</evidence>
<dbReference type="RefSeq" id="WP_149198847.1">
    <property type="nucleotide sequence ID" value="NZ_BSOV01000041.1"/>
</dbReference>
<gene>
    <name evidence="1" type="ORF">HUE56_05940</name>
</gene>
<dbReference type="AlphaFoldDB" id="A0A6N1AFQ4"/>
<sequence>MIDLAALAGLFPAVLQATKEWTEPKVARIAMGTEMEEPAYLALKEKGHEFGWPRIEQVRDRSRKGWEPVTERDALGRPTIFTDPREELLLVHRLPPTS</sequence>
<geneLocation type="plasmid" evidence="1 2">
    <name>unnamed3</name>
</geneLocation>
<dbReference type="KEGG" id="aoz:HUE56_05940"/>
<accession>A0A6N1AFQ4</accession>
<name>A0A6N1AFQ4_9PROT</name>